<dbReference type="GO" id="GO:0046872">
    <property type="term" value="F:metal ion binding"/>
    <property type="evidence" value="ECO:0007669"/>
    <property type="project" value="UniProtKB-KW"/>
</dbReference>
<dbReference type="InterPro" id="IPR027631">
    <property type="entry name" value="Mono_FeFe_hydrog"/>
</dbReference>
<dbReference type="PANTHER" id="PTHR11615">
    <property type="entry name" value="NITRATE, FORMATE, IRON DEHYDROGENASE"/>
    <property type="match status" value="1"/>
</dbReference>
<evidence type="ECO:0000256" key="2">
    <source>
        <dbReference type="ARBA" id="ARBA00023004"/>
    </source>
</evidence>
<keyword evidence="5" id="KW-0560">Oxidoreductase</keyword>
<organism evidence="5 6">
    <name type="scientific">Desulfotomaculum nigrificans (strain DSM 14880 / VKM B-2319 / CO-1-SRB)</name>
    <name type="common">Desulfotomaculum carboxydivorans</name>
    <dbReference type="NCBI Taxonomy" id="868595"/>
    <lineage>
        <taxon>Bacteria</taxon>
        <taxon>Bacillati</taxon>
        <taxon>Bacillota</taxon>
        <taxon>Clostridia</taxon>
        <taxon>Eubacteriales</taxon>
        <taxon>Desulfotomaculaceae</taxon>
        <taxon>Desulfotomaculum</taxon>
    </lineage>
</organism>
<dbReference type="GO" id="GO:0008901">
    <property type="term" value="F:ferredoxin hydrogenase activity"/>
    <property type="evidence" value="ECO:0007669"/>
    <property type="project" value="UniProtKB-EC"/>
</dbReference>
<evidence type="ECO:0000313" key="6">
    <source>
        <dbReference type="Proteomes" id="UP000009226"/>
    </source>
</evidence>
<keyword evidence="1" id="KW-0479">Metal-binding</keyword>
<dbReference type="PROSITE" id="PS00198">
    <property type="entry name" value="4FE4S_FER_1"/>
    <property type="match status" value="1"/>
</dbReference>
<dbReference type="Pfam" id="PF00037">
    <property type="entry name" value="Fer4"/>
    <property type="match status" value="2"/>
</dbReference>
<dbReference type="EC" id="1.12.7.2" evidence="5"/>
<dbReference type="Pfam" id="PF02906">
    <property type="entry name" value="Fe_hyd_lg_C"/>
    <property type="match status" value="1"/>
</dbReference>
<dbReference type="Gene3D" id="3.40.50.1780">
    <property type="match status" value="2"/>
</dbReference>
<dbReference type="SUPFAM" id="SSF54862">
    <property type="entry name" value="4Fe-4S ferredoxins"/>
    <property type="match status" value="1"/>
</dbReference>
<dbReference type="HOGENOM" id="CLU_039046_0_1_9"/>
<dbReference type="PROSITE" id="PS51379">
    <property type="entry name" value="4FE4S_FER_2"/>
    <property type="match status" value="2"/>
</dbReference>
<evidence type="ECO:0000259" key="4">
    <source>
        <dbReference type="PROSITE" id="PS51379"/>
    </source>
</evidence>
<dbReference type="AlphaFoldDB" id="F6B594"/>
<accession>F6B594</accession>
<evidence type="ECO:0000256" key="3">
    <source>
        <dbReference type="ARBA" id="ARBA00023014"/>
    </source>
</evidence>
<dbReference type="Gene3D" id="3.30.70.20">
    <property type="match status" value="2"/>
</dbReference>
<name>F6B594_DESCC</name>
<dbReference type="InterPro" id="IPR009016">
    <property type="entry name" value="Fe_hydrogenase"/>
</dbReference>
<keyword evidence="2" id="KW-0408">Iron</keyword>
<feature type="domain" description="4Fe-4S ferredoxin-type" evidence="4">
    <location>
        <begin position="167"/>
        <end position="196"/>
    </location>
</feature>
<evidence type="ECO:0000313" key="5">
    <source>
        <dbReference type="EMBL" id="AEF94215.1"/>
    </source>
</evidence>
<dbReference type="RefSeq" id="WP_013810136.1">
    <property type="nucleotide sequence ID" value="NC_015565.1"/>
</dbReference>
<dbReference type="STRING" id="868595.Desca_1356"/>
<protein>
    <submittedName>
        <fullName evidence="5">Ferredoxin hydrogenase</fullName>
        <ecNumber evidence="5">1.12.7.2</ecNumber>
    </submittedName>
</protein>
<dbReference type="Gene3D" id="3.40.950.10">
    <property type="entry name" value="Fe-only Hydrogenase (Larger Subunit), Chain L, domain 3"/>
    <property type="match status" value="2"/>
</dbReference>
<dbReference type="eggNOG" id="COG1143">
    <property type="taxonomic scope" value="Bacteria"/>
</dbReference>
<dbReference type="InterPro" id="IPR050340">
    <property type="entry name" value="Cytosolic_Fe-S_CAF"/>
</dbReference>
<dbReference type="InterPro" id="IPR004108">
    <property type="entry name" value="Fe_hydrogenase_lsu_C"/>
</dbReference>
<reference evidence="5 6" key="1">
    <citation type="submission" date="2011-05" db="EMBL/GenBank/DDBJ databases">
        <title>Complete sequence of Desulfotomaculum carboxydivorans CO-1-SRB.</title>
        <authorList>
            <consortium name="US DOE Joint Genome Institute"/>
            <person name="Lucas S."/>
            <person name="Han J."/>
            <person name="Lapidus A."/>
            <person name="Cheng J.-F."/>
            <person name="Goodwin L."/>
            <person name="Pitluck S."/>
            <person name="Peters L."/>
            <person name="Mikhailova N."/>
            <person name="Lu M."/>
            <person name="Han C."/>
            <person name="Tapia R."/>
            <person name="Land M."/>
            <person name="Hauser L."/>
            <person name="Kyrpides N."/>
            <person name="Ivanova N."/>
            <person name="Pagani I."/>
            <person name="Stams A."/>
            <person name="Plugge C."/>
            <person name="Muyzer G."/>
            <person name="Kuever J."/>
            <person name="Parshina S."/>
            <person name="Ivanova A."/>
            <person name="Nazina T."/>
            <person name="Woyke T."/>
        </authorList>
    </citation>
    <scope>NUCLEOTIDE SEQUENCE [LARGE SCALE GENOMIC DNA]</scope>
    <source>
        <strain evidence="6">DSM 14880 / VKM B-2319 / CO-1-SRB</strain>
    </source>
</reference>
<dbReference type="EMBL" id="CP002736">
    <property type="protein sequence ID" value="AEF94215.1"/>
    <property type="molecule type" value="Genomic_DNA"/>
</dbReference>
<proteinExistence type="predicted"/>
<dbReference type="SUPFAM" id="SSF53920">
    <property type="entry name" value="Fe-only hydrogenase"/>
    <property type="match status" value="1"/>
</dbReference>
<dbReference type="InterPro" id="IPR017896">
    <property type="entry name" value="4Fe4S_Fe-S-bd"/>
</dbReference>
<dbReference type="GO" id="GO:0051536">
    <property type="term" value="F:iron-sulfur cluster binding"/>
    <property type="evidence" value="ECO:0007669"/>
    <property type="project" value="UniProtKB-KW"/>
</dbReference>
<keyword evidence="3" id="KW-0411">Iron-sulfur</keyword>
<dbReference type="eggNOG" id="COG4624">
    <property type="taxonomic scope" value="Bacteria"/>
</dbReference>
<gene>
    <name evidence="5" type="ordered locus">Desca_1356</name>
</gene>
<feature type="domain" description="4Fe-4S ferredoxin-type" evidence="4">
    <location>
        <begin position="121"/>
        <end position="151"/>
    </location>
</feature>
<sequence>MNPVSEVTKLRRAVLTRVARWALEKPLNEKTSEADITAMAKEIIPNGPARYRCCIYKERAIIEERIHIITDSYKEPSVKVISEACNGCSVNKYVVTDACQNCVAHPCRNSCPKKAISVIQNRAFIDHTVCIECGKCAKACPYHAIIEITRPCERACALKAVKIDDSRKAVIDSDRCVSCGMCVTVCPFGAITDTSQMMDVIHSLRRKEVPQVAIVAPSLAGQFGAKVSVGQIKSALLRLGFDLVVEAALGADIVAQQEAAEIREHYHSKLMTNSCCPAHAQAIRKNLPDLAGNISTTLSPMRVTGQLIKKKYDNKVTTIFIGPCIAKKSEAAQGPEIDLVLTFEELNAIFLAAGINPADQIPAEMNDASAYGRLFARAGGVSNAVTRHLIDLSLDIIQVQGLAQCLAALKSAAKKIGSGEFTFVEGMACEGGCIGGPGTLVTPTVATRALEKYAGETTSVKKSDDDK</sequence>
<dbReference type="NCBIfam" id="TIGR04105">
    <property type="entry name" value="FeFe_hydrog_B1"/>
    <property type="match status" value="1"/>
</dbReference>
<keyword evidence="6" id="KW-1185">Reference proteome</keyword>
<dbReference type="KEGG" id="dca:Desca_1356"/>
<dbReference type="Proteomes" id="UP000009226">
    <property type="component" value="Chromosome"/>
</dbReference>
<evidence type="ECO:0000256" key="1">
    <source>
        <dbReference type="ARBA" id="ARBA00022723"/>
    </source>
</evidence>
<dbReference type="InterPro" id="IPR017900">
    <property type="entry name" value="4Fe4S_Fe_S_CS"/>
</dbReference>